<evidence type="ECO:0000313" key="6">
    <source>
        <dbReference type="EMBL" id="UUT34738.1"/>
    </source>
</evidence>
<keyword evidence="4 5" id="KW-0472">Membrane</keyword>
<protein>
    <recommendedName>
        <fullName evidence="8">Carbohydrate ABC transporter permease</fullName>
    </recommendedName>
</protein>
<dbReference type="SUPFAM" id="SSF161098">
    <property type="entry name" value="MetI-like"/>
    <property type="match status" value="1"/>
</dbReference>
<dbReference type="RefSeq" id="WP_259611264.1">
    <property type="nucleotide sequence ID" value="NZ_CP091139.2"/>
</dbReference>
<sequence>MTGTRALVVPAHRRRHARVWDASPARIAGRTIAGIVIAVVFLIPYLIMLVGSFKSRNNILAVPPTYLPTTWHPENYLTMWSTPETPCR</sequence>
<feature type="transmembrane region" description="Helical" evidence="5">
    <location>
        <begin position="27"/>
        <end position="50"/>
    </location>
</feature>
<evidence type="ECO:0000256" key="2">
    <source>
        <dbReference type="ARBA" id="ARBA00022692"/>
    </source>
</evidence>
<keyword evidence="2 5" id="KW-0812">Transmembrane</keyword>
<evidence type="ECO:0000256" key="3">
    <source>
        <dbReference type="ARBA" id="ARBA00022989"/>
    </source>
</evidence>
<accession>A0ABY5NHS5</accession>
<dbReference type="Proteomes" id="UP001054811">
    <property type="component" value="Chromosome"/>
</dbReference>
<evidence type="ECO:0008006" key="8">
    <source>
        <dbReference type="Google" id="ProtNLM"/>
    </source>
</evidence>
<evidence type="ECO:0000256" key="1">
    <source>
        <dbReference type="ARBA" id="ARBA00004141"/>
    </source>
</evidence>
<organism evidence="6 7">
    <name type="scientific">Microbacterium elymi</name>
    <dbReference type="NCBI Taxonomy" id="2909587"/>
    <lineage>
        <taxon>Bacteria</taxon>
        <taxon>Bacillati</taxon>
        <taxon>Actinomycetota</taxon>
        <taxon>Actinomycetes</taxon>
        <taxon>Micrococcales</taxon>
        <taxon>Microbacteriaceae</taxon>
        <taxon>Microbacterium</taxon>
    </lineage>
</organism>
<keyword evidence="3 5" id="KW-1133">Transmembrane helix</keyword>
<comment type="subcellular location">
    <subcellularLocation>
        <location evidence="1">Membrane</location>
        <topology evidence="1">Multi-pass membrane protein</topology>
    </subcellularLocation>
</comment>
<evidence type="ECO:0000256" key="4">
    <source>
        <dbReference type="ARBA" id="ARBA00023136"/>
    </source>
</evidence>
<gene>
    <name evidence="6" type="ORF">L2X98_30240</name>
</gene>
<keyword evidence="7" id="KW-1185">Reference proteome</keyword>
<reference evidence="6" key="1">
    <citation type="submission" date="2022-01" db="EMBL/GenBank/DDBJ databases">
        <title>Microbacterium eymi and Microbacterium rhizovicinus sp. nov., isolated from the rhizospheric soil of Elymus tsukushiensis, a plant native to the Dokdo Islands, Republic of Korea.</title>
        <authorList>
            <person name="Hwang Y.J."/>
        </authorList>
    </citation>
    <scope>NUCLEOTIDE SEQUENCE</scope>
    <source>
        <strain evidence="6">KUDC0405</strain>
    </source>
</reference>
<evidence type="ECO:0000256" key="5">
    <source>
        <dbReference type="SAM" id="Phobius"/>
    </source>
</evidence>
<proteinExistence type="predicted"/>
<dbReference type="Gene3D" id="1.10.3720.10">
    <property type="entry name" value="MetI-like"/>
    <property type="match status" value="1"/>
</dbReference>
<name>A0ABY5NHS5_9MICO</name>
<evidence type="ECO:0000313" key="7">
    <source>
        <dbReference type="Proteomes" id="UP001054811"/>
    </source>
</evidence>
<dbReference type="InterPro" id="IPR035906">
    <property type="entry name" value="MetI-like_sf"/>
</dbReference>
<dbReference type="EMBL" id="CP091139">
    <property type="protein sequence ID" value="UUT34738.1"/>
    <property type="molecule type" value="Genomic_DNA"/>
</dbReference>